<evidence type="ECO:0000313" key="4">
    <source>
        <dbReference type="Proteomes" id="UP000315017"/>
    </source>
</evidence>
<dbReference type="RefSeq" id="WP_145094508.1">
    <property type="nucleotide sequence ID" value="NZ_CP036274.1"/>
</dbReference>
<gene>
    <name evidence="3" type="primary">rnhA_1</name>
    <name evidence="3" type="ORF">ETAA8_50350</name>
</gene>
<dbReference type="PROSITE" id="PS50879">
    <property type="entry name" value="RNASE_H_1"/>
    <property type="match status" value="1"/>
</dbReference>
<dbReference type="Proteomes" id="UP000315017">
    <property type="component" value="Chromosome"/>
</dbReference>
<name>A0A517YI68_9BACT</name>
<dbReference type="GO" id="GO:0004523">
    <property type="term" value="F:RNA-DNA hybrid ribonuclease activity"/>
    <property type="evidence" value="ECO:0007669"/>
    <property type="project" value="UniProtKB-EC"/>
</dbReference>
<sequence>MSVSAPHFLLFAQATGNMLVGAGASTPSEAEIGGRWRFVIQSDDGKTVLDAEDEEDGDSRERLELLAIVRGLEALDQPSQVTLVTHSRAVSRGLTEGLVQWRENDWQWERFGSLTPVKNSDLWRRVDQAMSIHQVKCRLATSGGSDDLNMPQPSSSPGQARSTTRQLRERQLRFDPGTPTTDAADDSTPAKLTPRRTRARQPAVAGSLIERTWSSVQQLFGR</sequence>
<feature type="domain" description="RNase H type-1" evidence="2">
    <location>
        <begin position="34"/>
        <end position="193"/>
    </location>
</feature>
<feature type="compositionally biased region" description="Low complexity" evidence="1">
    <location>
        <begin position="175"/>
        <end position="190"/>
    </location>
</feature>
<dbReference type="OrthoDB" id="277546at2"/>
<dbReference type="InterPro" id="IPR002156">
    <property type="entry name" value="RNaseH_domain"/>
</dbReference>
<dbReference type="SUPFAM" id="SSF53098">
    <property type="entry name" value="Ribonuclease H-like"/>
    <property type="match status" value="1"/>
</dbReference>
<proteinExistence type="predicted"/>
<keyword evidence="4" id="KW-1185">Reference proteome</keyword>
<dbReference type="EC" id="3.1.26.4" evidence="3"/>
<evidence type="ECO:0000256" key="1">
    <source>
        <dbReference type="SAM" id="MobiDB-lite"/>
    </source>
</evidence>
<reference evidence="3 4" key="1">
    <citation type="submission" date="2019-02" db="EMBL/GenBank/DDBJ databases">
        <title>Deep-cultivation of Planctomycetes and their phenomic and genomic characterization uncovers novel biology.</title>
        <authorList>
            <person name="Wiegand S."/>
            <person name="Jogler M."/>
            <person name="Boedeker C."/>
            <person name="Pinto D."/>
            <person name="Vollmers J."/>
            <person name="Rivas-Marin E."/>
            <person name="Kohn T."/>
            <person name="Peeters S.H."/>
            <person name="Heuer A."/>
            <person name="Rast P."/>
            <person name="Oberbeckmann S."/>
            <person name="Bunk B."/>
            <person name="Jeske O."/>
            <person name="Meyerdierks A."/>
            <person name="Storesund J.E."/>
            <person name="Kallscheuer N."/>
            <person name="Luecker S."/>
            <person name="Lage O.M."/>
            <person name="Pohl T."/>
            <person name="Merkel B.J."/>
            <person name="Hornburger P."/>
            <person name="Mueller R.-W."/>
            <person name="Bruemmer F."/>
            <person name="Labrenz M."/>
            <person name="Spormann A.M."/>
            <person name="Op den Camp H."/>
            <person name="Overmann J."/>
            <person name="Amann R."/>
            <person name="Jetten M.S.M."/>
            <person name="Mascher T."/>
            <person name="Medema M.H."/>
            <person name="Devos D.P."/>
            <person name="Kaster A.-K."/>
            <person name="Ovreas L."/>
            <person name="Rohde M."/>
            <person name="Galperin M.Y."/>
            <person name="Jogler C."/>
        </authorList>
    </citation>
    <scope>NUCLEOTIDE SEQUENCE [LARGE SCALE GENOMIC DNA]</scope>
    <source>
        <strain evidence="3 4">ETA_A8</strain>
    </source>
</reference>
<feature type="compositionally biased region" description="Polar residues" evidence="1">
    <location>
        <begin position="151"/>
        <end position="165"/>
    </location>
</feature>
<organism evidence="3 4">
    <name type="scientific">Anatilimnocola aggregata</name>
    <dbReference type="NCBI Taxonomy" id="2528021"/>
    <lineage>
        <taxon>Bacteria</taxon>
        <taxon>Pseudomonadati</taxon>
        <taxon>Planctomycetota</taxon>
        <taxon>Planctomycetia</taxon>
        <taxon>Pirellulales</taxon>
        <taxon>Pirellulaceae</taxon>
        <taxon>Anatilimnocola</taxon>
    </lineage>
</organism>
<dbReference type="AlphaFoldDB" id="A0A517YI68"/>
<evidence type="ECO:0000313" key="3">
    <source>
        <dbReference type="EMBL" id="QDU29918.1"/>
    </source>
</evidence>
<accession>A0A517YI68</accession>
<protein>
    <submittedName>
        <fullName evidence="3">Ribonuclease HI</fullName>
        <ecNumber evidence="3">3.1.26.4</ecNumber>
    </submittedName>
</protein>
<dbReference type="Pfam" id="PF00075">
    <property type="entry name" value="RNase_H"/>
    <property type="match status" value="1"/>
</dbReference>
<dbReference type="InterPro" id="IPR012337">
    <property type="entry name" value="RNaseH-like_sf"/>
</dbReference>
<keyword evidence="3" id="KW-0378">Hydrolase</keyword>
<evidence type="ECO:0000259" key="2">
    <source>
        <dbReference type="PROSITE" id="PS50879"/>
    </source>
</evidence>
<dbReference type="EMBL" id="CP036274">
    <property type="protein sequence ID" value="QDU29918.1"/>
    <property type="molecule type" value="Genomic_DNA"/>
</dbReference>
<dbReference type="KEGG" id="aagg:ETAA8_50350"/>
<feature type="region of interest" description="Disordered" evidence="1">
    <location>
        <begin position="141"/>
        <end position="206"/>
    </location>
</feature>
<dbReference type="InterPro" id="IPR036397">
    <property type="entry name" value="RNaseH_sf"/>
</dbReference>
<dbReference type="Gene3D" id="3.30.420.10">
    <property type="entry name" value="Ribonuclease H-like superfamily/Ribonuclease H"/>
    <property type="match status" value="1"/>
</dbReference>
<dbReference type="GO" id="GO:0003676">
    <property type="term" value="F:nucleic acid binding"/>
    <property type="evidence" value="ECO:0007669"/>
    <property type="project" value="InterPro"/>
</dbReference>